<dbReference type="InterPro" id="IPR023578">
    <property type="entry name" value="Ras_GEF_dom_sf"/>
</dbReference>
<evidence type="ECO:0000313" key="5">
    <source>
        <dbReference type="EMBL" id="KAH9843458.1"/>
    </source>
</evidence>
<feature type="compositionally biased region" description="Polar residues" evidence="3">
    <location>
        <begin position="362"/>
        <end position="385"/>
    </location>
</feature>
<dbReference type="GO" id="GO:0007265">
    <property type="term" value="P:Ras protein signal transduction"/>
    <property type="evidence" value="ECO:0007669"/>
    <property type="project" value="TreeGrafter"/>
</dbReference>
<gene>
    <name evidence="5" type="ORF">Tdes44962_MAKER10526</name>
</gene>
<evidence type="ECO:0000259" key="4">
    <source>
        <dbReference type="PROSITE" id="PS50009"/>
    </source>
</evidence>
<feature type="region of interest" description="Disordered" evidence="3">
    <location>
        <begin position="338"/>
        <end position="385"/>
    </location>
</feature>
<reference evidence="5 6" key="2">
    <citation type="journal article" date="2021" name="Curr. Genet.">
        <title>Genetic response to nitrogen starvation in the aggressive Eucalyptus foliar pathogen Teratosphaeria destructans.</title>
        <authorList>
            <person name="Havenga M."/>
            <person name="Wingfield B.D."/>
            <person name="Wingfield M.J."/>
            <person name="Dreyer L.L."/>
            <person name="Roets F."/>
            <person name="Aylward J."/>
        </authorList>
    </citation>
    <scope>NUCLEOTIDE SEQUENCE [LARGE SCALE GENOMIC DNA]</scope>
    <source>
        <strain evidence="5">CMW44962</strain>
    </source>
</reference>
<feature type="region of interest" description="Disordered" evidence="3">
    <location>
        <begin position="295"/>
        <end position="319"/>
    </location>
</feature>
<dbReference type="Pfam" id="PF00617">
    <property type="entry name" value="RasGEF"/>
    <property type="match status" value="1"/>
</dbReference>
<evidence type="ECO:0000313" key="6">
    <source>
        <dbReference type="Proteomes" id="UP001138500"/>
    </source>
</evidence>
<dbReference type="InterPro" id="IPR008937">
    <property type="entry name" value="Ras-like_GEF"/>
</dbReference>
<dbReference type="InterPro" id="IPR001895">
    <property type="entry name" value="RASGEF_cat_dom"/>
</dbReference>
<feature type="compositionally biased region" description="Basic and acidic residues" evidence="3">
    <location>
        <begin position="347"/>
        <end position="361"/>
    </location>
</feature>
<dbReference type="Proteomes" id="UP001138500">
    <property type="component" value="Unassembled WGS sequence"/>
</dbReference>
<feature type="non-terminal residue" evidence="5">
    <location>
        <position position="1"/>
    </location>
</feature>
<dbReference type="PROSITE" id="PS00720">
    <property type="entry name" value="RASGEF"/>
    <property type="match status" value="1"/>
</dbReference>
<dbReference type="GO" id="GO:0005886">
    <property type="term" value="C:plasma membrane"/>
    <property type="evidence" value="ECO:0007669"/>
    <property type="project" value="TreeGrafter"/>
</dbReference>
<name>A0A9W7W6B9_9PEZI</name>
<keyword evidence="1 2" id="KW-0344">Guanine-nucleotide releasing factor</keyword>
<dbReference type="InterPro" id="IPR036964">
    <property type="entry name" value="RASGEF_cat_dom_sf"/>
</dbReference>
<dbReference type="PROSITE" id="PS50009">
    <property type="entry name" value="RASGEF_CAT"/>
    <property type="match status" value="1"/>
</dbReference>
<sequence length="408" mass="45454">PPRRSVTPGEARSAPEPAISKAQLHALKSAVRGGGGGSCTILDFDPLELARQFTLMTSKVFCRIHPDELLSLQWSTPDTPVSPHVRGMIKLNTALANVVGDTILAPEEAKRRALIIKHWTKIAQRCLDLNNYDSLMSIMASLNSSVIKRLRRTWEMVSKKAKVRFEELNRITDSVRNHAALRKRLEEPVAPCIPFLGITLTDLTMLAEYYPKTKELPGAATDDGAPVTIINFDKHAKMAKVVCHLQKFQVPYRLQVVPEMQTWMESSMQRMSELGSGDNQTQFFRRSLLIEPKVDAKLSNEGKRSHDGGGGEDRPKTAGSKERWEMFMKNNGFGFKTSPPDLPPTEHLLHPDKPVSPDRKNSVMTVASTPRRTPRTVGSRNRSSSCRLAWSAVDRHGSGGRVVPRRPG</sequence>
<dbReference type="PANTHER" id="PTHR23113">
    <property type="entry name" value="GUANINE NUCLEOTIDE EXCHANGE FACTOR"/>
    <property type="match status" value="1"/>
</dbReference>
<comment type="caution">
    <text evidence="5">The sequence shown here is derived from an EMBL/GenBank/DDBJ whole genome shotgun (WGS) entry which is preliminary data.</text>
</comment>
<dbReference type="AlphaFoldDB" id="A0A9W7W6B9"/>
<proteinExistence type="predicted"/>
<dbReference type="EMBL" id="RIBY02000340">
    <property type="protein sequence ID" value="KAH9843458.1"/>
    <property type="molecule type" value="Genomic_DNA"/>
</dbReference>
<keyword evidence="6" id="KW-1185">Reference proteome</keyword>
<protein>
    <submittedName>
        <fullName evidence="5">Guanine nucleotide exchange factor for Ras-like GTPases</fullName>
    </submittedName>
</protein>
<organism evidence="5 6">
    <name type="scientific">Teratosphaeria destructans</name>
    <dbReference type="NCBI Taxonomy" id="418781"/>
    <lineage>
        <taxon>Eukaryota</taxon>
        <taxon>Fungi</taxon>
        <taxon>Dikarya</taxon>
        <taxon>Ascomycota</taxon>
        <taxon>Pezizomycotina</taxon>
        <taxon>Dothideomycetes</taxon>
        <taxon>Dothideomycetidae</taxon>
        <taxon>Mycosphaerellales</taxon>
        <taxon>Teratosphaeriaceae</taxon>
        <taxon>Teratosphaeria</taxon>
    </lineage>
</organism>
<feature type="domain" description="Ras-GEF" evidence="4">
    <location>
        <begin position="45"/>
        <end position="293"/>
    </location>
</feature>
<accession>A0A9W7W6B9</accession>
<dbReference type="CDD" id="cd00155">
    <property type="entry name" value="RasGEF"/>
    <property type="match status" value="1"/>
</dbReference>
<dbReference type="OrthoDB" id="546434at2759"/>
<dbReference type="SUPFAM" id="SSF48366">
    <property type="entry name" value="Ras GEF"/>
    <property type="match status" value="1"/>
</dbReference>
<dbReference type="Gene3D" id="1.10.840.10">
    <property type="entry name" value="Ras guanine-nucleotide exchange factors catalytic domain"/>
    <property type="match status" value="1"/>
</dbReference>
<dbReference type="InterPro" id="IPR019804">
    <property type="entry name" value="Ras_G-nucl-exch_fac_CS"/>
</dbReference>
<dbReference type="PANTHER" id="PTHR23113:SF354">
    <property type="entry name" value="BUD SITE SELECTION PROTEIN 5"/>
    <property type="match status" value="1"/>
</dbReference>
<evidence type="ECO:0000256" key="1">
    <source>
        <dbReference type="ARBA" id="ARBA00022658"/>
    </source>
</evidence>
<evidence type="ECO:0000256" key="3">
    <source>
        <dbReference type="SAM" id="MobiDB-lite"/>
    </source>
</evidence>
<evidence type="ECO:0000256" key="2">
    <source>
        <dbReference type="PROSITE-ProRule" id="PRU00168"/>
    </source>
</evidence>
<feature type="non-terminal residue" evidence="5">
    <location>
        <position position="408"/>
    </location>
</feature>
<dbReference type="SMART" id="SM00147">
    <property type="entry name" value="RasGEF"/>
    <property type="match status" value="1"/>
</dbReference>
<dbReference type="GO" id="GO:0005085">
    <property type="term" value="F:guanyl-nucleotide exchange factor activity"/>
    <property type="evidence" value="ECO:0007669"/>
    <property type="project" value="UniProtKB-KW"/>
</dbReference>
<reference evidence="5 6" key="1">
    <citation type="journal article" date="2018" name="IMA Fungus">
        <title>IMA Genome-F 10: Nine draft genome sequences of Claviceps purpurea s.lat., including C. arundinis, C. humidiphila, and C. cf. spartinae, pseudomolecules for the pitch canker pathogen Fusarium circinatum, draft genome of Davidsoniella eucalypti, Grosmannia galeiformis, Quambalaria eucalypti, and Teratosphaeria destructans.</title>
        <authorList>
            <person name="Wingfield B.D."/>
            <person name="Liu M."/>
            <person name="Nguyen H.D."/>
            <person name="Lane F.A."/>
            <person name="Morgan S.W."/>
            <person name="De Vos L."/>
            <person name="Wilken P.M."/>
            <person name="Duong T.A."/>
            <person name="Aylward J."/>
            <person name="Coetzee M.P."/>
            <person name="Dadej K."/>
            <person name="De Beer Z.W."/>
            <person name="Findlay W."/>
            <person name="Havenga M."/>
            <person name="Kolarik M."/>
            <person name="Menzies J.G."/>
            <person name="Naidoo K."/>
            <person name="Pochopski O."/>
            <person name="Shoukouhi P."/>
            <person name="Santana Q.C."/>
            <person name="Seifert K.A."/>
            <person name="Soal N."/>
            <person name="Steenkamp E.T."/>
            <person name="Tatham C.T."/>
            <person name="van der Nest M.A."/>
            <person name="Wingfield M.J."/>
        </authorList>
    </citation>
    <scope>NUCLEOTIDE SEQUENCE [LARGE SCALE GENOMIC DNA]</scope>
    <source>
        <strain evidence="5">CMW44962</strain>
    </source>
</reference>